<reference evidence="6 8" key="3">
    <citation type="journal article" date="2022" name="BMC Genomics">
        <title>Comparative genome analysis of mycobacteria focusing on tRNA and non-coding RNA.</title>
        <authorList>
            <person name="Behra P.R.K."/>
            <person name="Pettersson B.M.F."/>
            <person name="Ramesh M."/>
            <person name="Das S."/>
            <person name="Dasgupta S."/>
            <person name="Kirsebom L.A."/>
        </authorList>
    </citation>
    <scope>NUCLEOTIDE SEQUENCE [LARGE SCALE GENOMIC DNA]</scope>
    <source>
        <strain evidence="6 8">DSM 44677</strain>
    </source>
</reference>
<dbReference type="Pfam" id="PF12833">
    <property type="entry name" value="HTH_18"/>
    <property type="match status" value="1"/>
</dbReference>
<evidence type="ECO:0000256" key="2">
    <source>
        <dbReference type="ARBA" id="ARBA00023125"/>
    </source>
</evidence>
<dbReference type="SMART" id="SM00342">
    <property type="entry name" value="HTH_ARAC"/>
    <property type="match status" value="1"/>
</dbReference>
<keyword evidence="2" id="KW-0238">DNA-binding</keyword>
<reference evidence="5" key="2">
    <citation type="submission" date="2020-02" db="EMBL/GenBank/DDBJ databases">
        <authorList>
            <person name="Matsumoto Y."/>
            <person name="Kinjo T."/>
            <person name="Motooka D."/>
            <person name="Nabeya D."/>
            <person name="Jung N."/>
            <person name="Uechi K."/>
            <person name="Horii T."/>
            <person name="Iida T."/>
            <person name="Fujita J."/>
            <person name="Nakamura S."/>
        </authorList>
    </citation>
    <scope>NUCLEOTIDE SEQUENCE</scope>
    <source>
        <strain evidence="5">JCM 15653</strain>
    </source>
</reference>
<dbReference type="PROSITE" id="PS01124">
    <property type="entry name" value="HTH_ARAC_FAMILY_2"/>
    <property type="match status" value="1"/>
</dbReference>
<dbReference type="InterPro" id="IPR018062">
    <property type="entry name" value="HTH_AraC-typ_CS"/>
</dbReference>
<dbReference type="GO" id="GO:0003700">
    <property type="term" value="F:DNA-binding transcription factor activity"/>
    <property type="evidence" value="ECO:0007669"/>
    <property type="project" value="InterPro"/>
</dbReference>
<dbReference type="InterPro" id="IPR050204">
    <property type="entry name" value="AraC_XylS_family_regulators"/>
</dbReference>
<dbReference type="InterPro" id="IPR018060">
    <property type="entry name" value="HTH_AraC"/>
</dbReference>
<accession>A0AAX2ZYX4</accession>
<keyword evidence="3" id="KW-0804">Transcription</keyword>
<gene>
    <name evidence="6" type="ORF">H5U98_02780</name>
    <name evidence="5" type="ORF">MBOE_17850</name>
</gene>
<dbReference type="Proteomes" id="UP000466683">
    <property type="component" value="Chromosome"/>
</dbReference>
<dbReference type="EMBL" id="CP060016">
    <property type="protein sequence ID" value="UNC00392.1"/>
    <property type="molecule type" value="Genomic_DNA"/>
</dbReference>
<proteinExistence type="predicted"/>
<dbReference type="PRINTS" id="PR00032">
    <property type="entry name" value="HTHARAC"/>
</dbReference>
<evidence type="ECO:0000313" key="8">
    <source>
        <dbReference type="Proteomes" id="UP001162885"/>
    </source>
</evidence>
<dbReference type="PANTHER" id="PTHR46796">
    <property type="entry name" value="HTH-TYPE TRANSCRIPTIONAL ACTIVATOR RHAS-RELATED"/>
    <property type="match status" value="1"/>
</dbReference>
<evidence type="ECO:0000259" key="4">
    <source>
        <dbReference type="PROSITE" id="PS01124"/>
    </source>
</evidence>
<dbReference type="Proteomes" id="UP001162885">
    <property type="component" value="Chromosome"/>
</dbReference>
<dbReference type="InterPro" id="IPR020449">
    <property type="entry name" value="Tscrpt_reg_AraC-type_HTH"/>
</dbReference>
<evidence type="ECO:0000313" key="5">
    <source>
        <dbReference type="EMBL" id="BBX90136.1"/>
    </source>
</evidence>
<dbReference type="AlphaFoldDB" id="A0AAX2ZYX4"/>
<dbReference type="EMBL" id="AP022579">
    <property type="protein sequence ID" value="BBX90136.1"/>
    <property type="molecule type" value="Genomic_DNA"/>
</dbReference>
<protein>
    <submittedName>
        <fullName evidence="6">Helix-turn-helix transcriptional regulator</fullName>
    </submittedName>
    <submittedName>
        <fullName evidence="5">Transcriptional regulator, AraC family protein</fullName>
    </submittedName>
</protein>
<dbReference type="Gene3D" id="1.10.10.60">
    <property type="entry name" value="Homeodomain-like"/>
    <property type="match status" value="2"/>
</dbReference>
<keyword evidence="7" id="KW-1185">Reference proteome</keyword>
<dbReference type="InterPro" id="IPR009057">
    <property type="entry name" value="Homeodomain-like_sf"/>
</dbReference>
<sequence>MAMKLWNDDRPLTRRLVLGERAVSTRGLSLRFATEQIDNTTDWCCFDDTRHLVFVHRAGRLRSMETDLDWGPSGRALPSVGDVWVVPAGDKCSSLVEGDTAGYCEIAIPDHLLGETTLVPRVKHHDPLIHQMVERIHAVADRDDALARLLTESIGETLRLLITDNYTEVTPSRTEHRTDGLDPAARSKLIAFLEDSMDSEITLEALAQQAKMSVGGFIKAFRAAFHTTPYQFLLDRRIERAKTLLQTTPRTVTEISAMVGFSTPNHFATAFRRRVGVSPSAYRDRC</sequence>
<dbReference type="GO" id="GO:0043565">
    <property type="term" value="F:sequence-specific DNA binding"/>
    <property type="evidence" value="ECO:0007669"/>
    <property type="project" value="InterPro"/>
</dbReference>
<evidence type="ECO:0000256" key="3">
    <source>
        <dbReference type="ARBA" id="ARBA00023163"/>
    </source>
</evidence>
<dbReference type="RefSeq" id="WP_165777756.1">
    <property type="nucleotide sequence ID" value="NZ_AP022579.1"/>
</dbReference>
<dbReference type="SUPFAM" id="SSF46689">
    <property type="entry name" value="Homeodomain-like"/>
    <property type="match status" value="2"/>
</dbReference>
<keyword evidence="1" id="KW-0805">Transcription regulation</keyword>
<evidence type="ECO:0000256" key="1">
    <source>
        <dbReference type="ARBA" id="ARBA00023015"/>
    </source>
</evidence>
<name>A0AAX2ZYX4_9MYCO</name>
<evidence type="ECO:0000313" key="7">
    <source>
        <dbReference type="Proteomes" id="UP000466683"/>
    </source>
</evidence>
<evidence type="ECO:0000313" key="6">
    <source>
        <dbReference type="EMBL" id="UNC00392.1"/>
    </source>
</evidence>
<dbReference type="PROSITE" id="PS00041">
    <property type="entry name" value="HTH_ARAC_FAMILY_1"/>
    <property type="match status" value="1"/>
</dbReference>
<reference evidence="5 7" key="1">
    <citation type="journal article" date="2019" name="Emerg. Microbes Infect.">
        <title>Comprehensive subspecies identification of 175 nontuberculous mycobacteria species based on 7547 genomic profiles.</title>
        <authorList>
            <person name="Matsumoto Y."/>
            <person name="Kinjo T."/>
            <person name="Motooka D."/>
            <person name="Nabeya D."/>
            <person name="Jung N."/>
            <person name="Uechi K."/>
            <person name="Horii T."/>
            <person name="Iida T."/>
            <person name="Fujita J."/>
            <person name="Nakamura S."/>
        </authorList>
    </citation>
    <scope>NUCLEOTIDE SEQUENCE [LARGE SCALE GENOMIC DNA]</scope>
    <source>
        <strain evidence="5 7">JCM 15653</strain>
    </source>
</reference>
<dbReference type="PANTHER" id="PTHR46796:SF14">
    <property type="entry name" value="TRANSCRIPTIONAL REGULATORY PROTEIN"/>
    <property type="match status" value="1"/>
</dbReference>
<organism evidence="6 8">
    <name type="scientific">Mycolicibacterium boenickei</name>
    <dbReference type="NCBI Taxonomy" id="146017"/>
    <lineage>
        <taxon>Bacteria</taxon>
        <taxon>Bacillati</taxon>
        <taxon>Actinomycetota</taxon>
        <taxon>Actinomycetes</taxon>
        <taxon>Mycobacteriales</taxon>
        <taxon>Mycobacteriaceae</taxon>
        <taxon>Mycolicibacterium</taxon>
    </lineage>
</organism>
<feature type="domain" description="HTH araC/xylS-type" evidence="4">
    <location>
        <begin position="187"/>
        <end position="285"/>
    </location>
</feature>